<dbReference type="OrthoDB" id="3048261at2759"/>
<gene>
    <name evidence="2" type="ORF">AAE3_LOCUS1960</name>
</gene>
<feature type="region of interest" description="Disordered" evidence="1">
    <location>
        <begin position="213"/>
        <end position="234"/>
    </location>
</feature>
<feature type="region of interest" description="Disordered" evidence="1">
    <location>
        <begin position="1"/>
        <end position="129"/>
    </location>
</feature>
<dbReference type="EMBL" id="CACVBS010000028">
    <property type="protein sequence ID" value="CAA7259877.1"/>
    <property type="molecule type" value="Genomic_DNA"/>
</dbReference>
<proteinExistence type="predicted"/>
<evidence type="ECO:0000256" key="1">
    <source>
        <dbReference type="SAM" id="MobiDB-lite"/>
    </source>
</evidence>
<evidence type="ECO:0000313" key="3">
    <source>
        <dbReference type="Proteomes" id="UP000467700"/>
    </source>
</evidence>
<name>A0A8S0XLN5_CYCAE</name>
<accession>A0A8S0XLN5</accession>
<sequence length="263" mass="28477">MSFFARPDSPPPRAPSPDVLPEPLPCHRHPRRVASQPKVRSPHHSPALPPGLHARTRTLQSARSADVLSIRSKSSDDSHSSVHSLTMRPVKTRTTLGVYDSPSPRSTPSTSPSPTPSPASSSRNSPDFTRRHRRTLSVVVPHPGSLSPNTTTDSLLPPVPSVPAAYTYTGPKHIICPKPMSFTPIYLPDIEELSHPPPVAPPRTTVRVNAVEQKSPTGTTASKTPSPPLPPLEKHRSMGIACLKFFGRGMRKQQQQPVSVPVV</sequence>
<evidence type="ECO:0000313" key="2">
    <source>
        <dbReference type="EMBL" id="CAA7259877.1"/>
    </source>
</evidence>
<organism evidence="2 3">
    <name type="scientific">Cyclocybe aegerita</name>
    <name type="common">Black poplar mushroom</name>
    <name type="synonym">Agrocybe aegerita</name>
    <dbReference type="NCBI Taxonomy" id="1973307"/>
    <lineage>
        <taxon>Eukaryota</taxon>
        <taxon>Fungi</taxon>
        <taxon>Dikarya</taxon>
        <taxon>Basidiomycota</taxon>
        <taxon>Agaricomycotina</taxon>
        <taxon>Agaricomycetes</taxon>
        <taxon>Agaricomycetidae</taxon>
        <taxon>Agaricales</taxon>
        <taxon>Agaricineae</taxon>
        <taxon>Bolbitiaceae</taxon>
        <taxon>Cyclocybe</taxon>
    </lineage>
</organism>
<protein>
    <submittedName>
        <fullName evidence="2">Uncharacterized protein</fullName>
    </submittedName>
</protein>
<feature type="compositionally biased region" description="Polar residues" evidence="1">
    <location>
        <begin position="213"/>
        <end position="224"/>
    </location>
</feature>
<feature type="compositionally biased region" description="Low complexity" evidence="1">
    <location>
        <begin position="101"/>
        <end position="110"/>
    </location>
</feature>
<feature type="compositionally biased region" description="Pro residues" evidence="1">
    <location>
        <begin position="8"/>
        <end position="24"/>
    </location>
</feature>
<reference evidence="2 3" key="1">
    <citation type="submission" date="2020-01" db="EMBL/GenBank/DDBJ databases">
        <authorList>
            <person name="Gupta K D."/>
        </authorList>
    </citation>
    <scope>NUCLEOTIDE SEQUENCE [LARGE SCALE GENOMIC DNA]</scope>
</reference>
<comment type="caution">
    <text evidence="2">The sequence shown here is derived from an EMBL/GenBank/DDBJ whole genome shotgun (WGS) entry which is preliminary data.</text>
</comment>
<dbReference type="AlphaFoldDB" id="A0A8S0XLN5"/>
<keyword evidence="3" id="KW-1185">Reference proteome</keyword>
<dbReference type="Proteomes" id="UP000467700">
    <property type="component" value="Unassembled WGS sequence"/>
</dbReference>